<evidence type="ECO:0000313" key="1">
    <source>
        <dbReference type="EMBL" id="OIQ70010.1"/>
    </source>
</evidence>
<comment type="caution">
    <text evidence="1">The sequence shown here is derived from an EMBL/GenBank/DDBJ whole genome shotgun (WGS) entry which is preliminary data.</text>
</comment>
<protein>
    <submittedName>
        <fullName evidence="1">Uncharacterized protein</fullName>
    </submittedName>
</protein>
<dbReference type="AlphaFoldDB" id="A0A1J5PFM6"/>
<dbReference type="EMBL" id="MLJW01004415">
    <property type="protein sequence ID" value="OIQ70010.1"/>
    <property type="molecule type" value="Genomic_DNA"/>
</dbReference>
<gene>
    <name evidence="1" type="ORF">GALL_483840</name>
</gene>
<reference evidence="1" key="1">
    <citation type="submission" date="2016-10" db="EMBL/GenBank/DDBJ databases">
        <title>Sequence of Gallionella enrichment culture.</title>
        <authorList>
            <person name="Poehlein A."/>
            <person name="Muehling M."/>
            <person name="Daniel R."/>
        </authorList>
    </citation>
    <scope>NUCLEOTIDE SEQUENCE</scope>
</reference>
<dbReference type="AntiFam" id="ANF00209">
    <property type="entry name" value="Shadow ORF (opposite thrS)"/>
</dbReference>
<proteinExistence type="predicted"/>
<accession>A0A1J5PFM6</accession>
<name>A0A1J5PFM6_9ZZZZ</name>
<sequence>MVVNMKQIKFTTQFAVITHFSFFKHFQMLLQIFLAGPSGAVNALQHFVFMITPPIGSCNFHQLEMLELAGAGYVWATAQVFEAAFTVETDIFIDRNAGNNFGFVMLAKSFEIGHGLITRQHPAQHRFVFVRQLGHAFFNLHEVVNSKRPLKRKIVKKTVFDYRTNGHLSLWKQLLDCISQQMRRGVANHLQPLSILAGNDRQRGISIDQITGIHRFAIHLACKCSFGQTRTNGCRNLGYRDGPRIVTLRTVRKGNLNHDHP</sequence>
<organism evidence="1">
    <name type="scientific">mine drainage metagenome</name>
    <dbReference type="NCBI Taxonomy" id="410659"/>
    <lineage>
        <taxon>unclassified sequences</taxon>
        <taxon>metagenomes</taxon>
        <taxon>ecological metagenomes</taxon>
    </lineage>
</organism>